<dbReference type="InterPro" id="IPR018499">
    <property type="entry name" value="Tetraspanin/Peripherin"/>
</dbReference>
<keyword evidence="8" id="KW-1185">Reference proteome</keyword>
<dbReference type="Proteomes" id="UP000019132">
    <property type="component" value="Unassembled WGS sequence"/>
</dbReference>
<organism evidence="7 8">
    <name type="scientific">Globisporangium ultimum (strain ATCC 200006 / CBS 805.95 / DAOM BR144)</name>
    <name type="common">Pythium ultimum</name>
    <dbReference type="NCBI Taxonomy" id="431595"/>
    <lineage>
        <taxon>Eukaryota</taxon>
        <taxon>Sar</taxon>
        <taxon>Stramenopiles</taxon>
        <taxon>Oomycota</taxon>
        <taxon>Peronosporomycetes</taxon>
        <taxon>Pythiales</taxon>
        <taxon>Pythiaceae</taxon>
        <taxon>Globisporangium</taxon>
    </lineage>
</organism>
<keyword evidence="4 6" id="KW-0472">Membrane</keyword>
<dbReference type="InParanoid" id="K3WRQ2"/>
<accession>K3WRQ2</accession>
<evidence type="ECO:0000256" key="5">
    <source>
        <dbReference type="SAM" id="MobiDB-lite"/>
    </source>
</evidence>
<dbReference type="AlphaFoldDB" id="K3WRQ2"/>
<evidence type="ECO:0000256" key="3">
    <source>
        <dbReference type="ARBA" id="ARBA00022989"/>
    </source>
</evidence>
<dbReference type="EnsemblProtists" id="PYU1_T007646">
    <property type="protein sequence ID" value="PYU1_T007646"/>
    <property type="gene ID" value="PYU1_G007630"/>
</dbReference>
<feature type="transmembrane region" description="Helical" evidence="6">
    <location>
        <begin position="260"/>
        <end position="284"/>
    </location>
</feature>
<dbReference type="HOGENOM" id="CLU_063367_0_0_1"/>
<sequence>MGCCARWMSALILVAINCVLLAGGVLVLYVALRVRTTAWMDIVRSYYSSTGTILTVVEAVGITVISLAVLGSIAALCRWRLGLLVYSWLVFLLLLVFAAVTIAAFILRGKAADWEDKTYPANNDEVSVKGEFDQIYCAAQGEYICNSMTISDAIAMFAPSLNASLLQSLGNVQGIGTLCDTYLSSISELKSVCDGCAVASEFKNLSSVFDWANDQCPRTQDTLLWCGTLLATGSASDITVGTAPYTQCRDEFLDLAKRTALYMGLGSIFVCVGALCVIVFSCYLRRRRGRGHSSSNEYHHNQGEHDLYTPTATFSRPPIYK</sequence>
<name>K3WRQ2_GLOUD</name>
<evidence type="ECO:0008006" key="9">
    <source>
        <dbReference type="Google" id="ProtNLM"/>
    </source>
</evidence>
<reference evidence="7" key="3">
    <citation type="submission" date="2015-02" db="UniProtKB">
        <authorList>
            <consortium name="EnsemblProtists"/>
        </authorList>
    </citation>
    <scope>IDENTIFICATION</scope>
    <source>
        <strain evidence="7">DAOM BR144</strain>
    </source>
</reference>
<reference evidence="8" key="1">
    <citation type="journal article" date="2010" name="Genome Biol.">
        <title>Genome sequence of the necrotrophic plant pathogen Pythium ultimum reveals original pathogenicity mechanisms and effector repertoire.</title>
        <authorList>
            <person name="Levesque C.A."/>
            <person name="Brouwer H."/>
            <person name="Cano L."/>
            <person name="Hamilton J.P."/>
            <person name="Holt C."/>
            <person name="Huitema E."/>
            <person name="Raffaele S."/>
            <person name="Robideau G.P."/>
            <person name="Thines M."/>
            <person name="Win J."/>
            <person name="Zerillo M.M."/>
            <person name="Beakes G.W."/>
            <person name="Boore J.L."/>
            <person name="Busam D."/>
            <person name="Dumas B."/>
            <person name="Ferriera S."/>
            <person name="Fuerstenberg S.I."/>
            <person name="Gachon C.M."/>
            <person name="Gaulin E."/>
            <person name="Govers F."/>
            <person name="Grenville-Briggs L."/>
            <person name="Horner N."/>
            <person name="Hostetler J."/>
            <person name="Jiang R.H."/>
            <person name="Johnson J."/>
            <person name="Krajaejun T."/>
            <person name="Lin H."/>
            <person name="Meijer H.J."/>
            <person name="Moore B."/>
            <person name="Morris P."/>
            <person name="Phuntmart V."/>
            <person name="Puiu D."/>
            <person name="Shetty J."/>
            <person name="Stajich J.E."/>
            <person name="Tripathy S."/>
            <person name="Wawra S."/>
            <person name="van West P."/>
            <person name="Whitty B.R."/>
            <person name="Coutinho P.M."/>
            <person name="Henrissat B."/>
            <person name="Martin F."/>
            <person name="Thomas P.D."/>
            <person name="Tyler B.M."/>
            <person name="De Vries R.P."/>
            <person name="Kamoun S."/>
            <person name="Yandell M."/>
            <person name="Tisserat N."/>
            <person name="Buell C.R."/>
        </authorList>
    </citation>
    <scope>NUCLEOTIDE SEQUENCE</scope>
    <source>
        <strain evidence="8">DAOM:BR144</strain>
    </source>
</reference>
<evidence type="ECO:0000256" key="4">
    <source>
        <dbReference type="ARBA" id="ARBA00023136"/>
    </source>
</evidence>
<dbReference type="Pfam" id="PF00335">
    <property type="entry name" value="Tetraspanin"/>
    <property type="match status" value="1"/>
</dbReference>
<evidence type="ECO:0000256" key="2">
    <source>
        <dbReference type="ARBA" id="ARBA00022692"/>
    </source>
</evidence>
<feature type="compositionally biased region" description="Basic and acidic residues" evidence="5">
    <location>
        <begin position="297"/>
        <end position="307"/>
    </location>
</feature>
<evidence type="ECO:0000313" key="7">
    <source>
        <dbReference type="EnsemblProtists" id="PYU1_T007646"/>
    </source>
</evidence>
<proteinExistence type="predicted"/>
<keyword evidence="3 6" id="KW-1133">Transmembrane helix</keyword>
<keyword evidence="2 6" id="KW-0812">Transmembrane</keyword>
<dbReference type="VEuPathDB" id="FungiDB:PYU1_G007630"/>
<dbReference type="eggNOG" id="ENOG502QQJJ">
    <property type="taxonomic scope" value="Eukaryota"/>
</dbReference>
<dbReference type="OMA" id="ICNEASV"/>
<feature type="transmembrane region" description="Helical" evidence="6">
    <location>
        <begin position="52"/>
        <end position="76"/>
    </location>
</feature>
<dbReference type="GO" id="GO:0016020">
    <property type="term" value="C:membrane"/>
    <property type="evidence" value="ECO:0007669"/>
    <property type="project" value="UniProtKB-SubCell"/>
</dbReference>
<comment type="subcellular location">
    <subcellularLocation>
        <location evidence="1">Membrane</location>
        <topology evidence="1">Multi-pass membrane protein</topology>
    </subcellularLocation>
</comment>
<feature type="region of interest" description="Disordered" evidence="5">
    <location>
        <begin position="293"/>
        <end position="321"/>
    </location>
</feature>
<evidence type="ECO:0000256" key="1">
    <source>
        <dbReference type="ARBA" id="ARBA00004141"/>
    </source>
</evidence>
<evidence type="ECO:0000256" key="6">
    <source>
        <dbReference type="SAM" id="Phobius"/>
    </source>
</evidence>
<feature type="transmembrane region" description="Helical" evidence="6">
    <location>
        <begin position="83"/>
        <end position="107"/>
    </location>
</feature>
<reference evidence="8" key="2">
    <citation type="submission" date="2010-04" db="EMBL/GenBank/DDBJ databases">
        <authorList>
            <person name="Buell R."/>
            <person name="Hamilton J."/>
            <person name="Hostetler J."/>
        </authorList>
    </citation>
    <scope>NUCLEOTIDE SEQUENCE [LARGE SCALE GENOMIC DNA]</scope>
    <source>
        <strain evidence="8">DAOM:BR144</strain>
    </source>
</reference>
<feature type="transmembrane region" description="Helical" evidence="6">
    <location>
        <begin position="7"/>
        <end position="32"/>
    </location>
</feature>
<dbReference type="EMBL" id="GL376585">
    <property type="status" value="NOT_ANNOTATED_CDS"/>
    <property type="molecule type" value="Genomic_DNA"/>
</dbReference>
<dbReference type="STRING" id="431595.K3WRQ2"/>
<evidence type="ECO:0000313" key="8">
    <source>
        <dbReference type="Proteomes" id="UP000019132"/>
    </source>
</evidence>
<protein>
    <recommendedName>
        <fullName evidence="9">Tetraspanin</fullName>
    </recommendedName>
</protein>